<evidence type="ECO:0000256" key="2">
    <source>
        <dbReference type="SAM" id="Phobius"/>
    </source>
</evidence>
<feature type="transmembrane region" description="Helical" evidence="2">
    <location>
        <begin position="141"/>
        <end position="160"/>
    </location>
</feature>
<evidence type="ECO:0000256" key="1">
    <source>
        <dbReference type="SAM" id="MobiDB-lite"/>
    </source>
</evidence>
<reference evidence="3" key="1">
    <citation type="submission" date="2021-06" db="EMBL/GenBank/DDBJ databases">
        <title>Parelaphostrongylus tenuis whole genome reference sequence.</title>
        <authorList>
            <person name="Garwood T.J."/>
            <person name="Larsen P.A."/>
            <person name="Fountain-Jones N.M."/>
            <person name="Garbe J.R."/>
            <person name="Macchietto M.G."/>
            <person name="Kania S.A."/>
            <person name="Gerhold R.W."/>
            <person name="Richards J.E."/>
            <person name="Wolf T.M."/>
        </authorList>
    </citation>
    <scope>NUCLEOTIDE SEQUENCE</scope>
    <source>
        <strain evidence="3">MNPRO001-30</strain>
        <tissue evidence="3">Meninges</tissue>
    </source>
</reference>
<comment type="caution">
    <text evidence="3">The sequence shown here is derived from an EMBL/GenBank/DDBJ whole genome shotgun (WGS) entry which is preliminary data.</text>
</comment>
<accession>A0AAD5MTA7</accession>
<feature type="transmembrane region" description="Helical" evidence="2">
    <location>
        <begin position="96"/>
        <end position="121"/>
    </location>
</feature>
<dbReference type="EMBL" id="JAHQIW010004221">
    <property type="protein sequence ID" value="KAJ1361518.1"/>
    <property type="molecule type" value="Genomic_DNA"/>
</dbReference>
<feature type="compositionally biased region" description="Basic and acidic residues" evidence="1">
    <location>
        <begin position="198"/>
        <end position="217"/>
    </location>
</feature>
<feature type="region of interest" description="Disordered" evidence="1">
    <location>
        <begin position="189"/>
        <end position="217"/>
    </location>
</feature>
<dbReference type="AlphaFoldDB" id="A0AAD5MTA7"/>
<protein>
    <submittedName>
        <fullName evidence="3">Uncharacterized protein</fullName>
    </submittedName>
</protein>
<evidence type="ECO:0000313" key="4">
    <source>
        <dbReference type="Proteomes" id="UP001196413"/>
    </source>
</evidence>
<keyword evidence="4" id="KW-1185">Reference proteome</keyword>
<keyword evidence="2" id="KW-0472">Membrane</keyword>
<organism evidence="3 4">
    <name type="scientific">Parelaphostrongylus tenuis</name>
    <name type="common">Meningeal worm</name>
    <dbReference type="NCBI Taxonomy" id="148309"/>
    <lineage>
        <taxon>Eukaryota</taxon>
        <taxon>Metazoa</taxon>
        <taxon>Ecdysozoa</taxon>
        <taxon>Nematoda</taxon>
        <taxon>Chromadorea</taxon>
        <taxon>Rhabditida</taxon>
        <taxon>Rhabditina</taxon>
        <taxon>Rhabditomorpha</taxon>
        <taxon>Strongyloidea</taxon>
        <taxon>Metastrongylidae</taxon>
        <taxon>Parelaphostrongylus</taxon>
    </lineage>
</organism>
<sequence length="217" mass="24493">MTTISLIVEDFRGIRYDGRTHYENTCSAGNPESTTMEFFIPDQPYSPTWPPVLLPTEMFYFRLTMMLISSFSSIMHTVFILGIWRMCGFGVRSAYLMLGSIAFFGLAFSMGTLLSTLLAFIGMTWNDCVIIWRASSFAASLFYLMIIGSCLTPYAGVAFIPEHNTYALLRALPYTMHIYRSLSSNLHSSMTRKGPSAKRKDDCSHNNSRGIEKSEVK</sequence>
<feature type="transmembrane region" description="Helical" evidence="2">
    <location>
        <begin position="59"/>
        <end position="84"/>
    </location>
</feature>
<proteinExistence type="predicted"/>
<keyword evidence="2" id="KW-0812">Transmembrane</keyword>
<name>A0AAD5MTA7_PARTN</name>
<gene>
    <name evidence="3" type="ORF">KIN20_020792</name>
</gene>
<evidence type="ECO:0000313" key="3">
    <source>
        <dbReference type="EMBL" id="KAJ1361518.1"/>
    </source>
</evidence>
<keyword evidence="2" id="KW-1133">Transmembrane helix</keyword>
<dbReference type="Proteomes" id="UP001196413">
    <property type="component" value="Unassembled WGS sequence"/>
</dbReference>